<feature type="domain" description="Chorismate-utilising enzyme C-terminal" evidence="6">
    <location>
        <begin position="122"/>
        <end position="383"/>
    </location>
</feature>
<keyword evidence="8" id="KW-1185">Reference proteome</keyword>
<dbReference type="InterPro" id="IPR005801">
    <property type="entry name" value="ADC_synthase"/>
</dbReference>
<dbReference type="PANTHER" id="PTHR42839:SF2">
    <property type="entry name" value="ISOCHORISMATE SYNTHASE ENTC"/>
    <property type="match status" value="1"/>
</dbReference>
<dbReference type="EMBL" id="JAMTCJ010000002">
    <property type="protein sequence ID" value="MCP2176627.1"/>
    <property type="molecule type" value="Genomic_DNA"/>
</dbReference>
<dbReference type="Proteomes" id="UP001206895">
    <property type="component" value="Unassembled WGS sequence"/>
</dbReference>
<dbReference type="NCBIfam" id="TIGR00543">
    <property type="entry name" value="isochor_syn"/>
    <property type="match status" value="1"/>
</dbReference>
<evidence type="ECO:0000256" key="1">
    <source>
        <dbReference type="ARBA" id="ARBA00000799"/>
    </source>
</evidence>
<dbReference type="PANTHER" id="PTHR42839">
    <property type="entry name" value="ISOCHORISMATE SYNTHASE ENTC"/>
    <property type="match status" value="1"/>
</dbReference>
<dbReference type="SUPFAM" id="SSF56322">
    <property type="entry name" value="ADC synthase"/>
    <property type="match status" value="1"/>
</dbReference>
<reference evidence="7 8" key="1">
    <citation type="submission" date="2022-06" db="EMBL/GenBank/DDBJ databases">
        <title>Genomic Encyclopedia of Archaeal and Bacterial Type Strains, Phase II (KMG-II): from individual species to whole genera.</title>
        <authorList>
            <person name="Goeker M."/>
        </authorList>
    </citation>
    <scope>NUCLEOTIDE SEQUENCE [LARGE SCALE GENOMIC DNA]</scope>
    <source>
        <strain evidence="7 8">DSM 44693</strain>
    </source>
</reference>
<evidence type="ECO:0000259" key="6">
    <source>
        <dbReference type="Pfam" id="PF00425"/>
    </source>
</evidence>
<evidence type="ECO:0000313" key="8">
    <source>
        <dbReference type="Proteomes" id="UP001206895"/>
    </source>
</evidence>
<keyword evidence="4" id="KW-0413">Isomerase</keyword>
<dbReference type="Pfam" id="PF00425">
    <property type="entry name" value="Chorismate_bind"/>
    <property type="match status" value="1"/>
</dbReference>
<dbReference type="EC" id="5.4.4.2" evidence="3"/>
<dbReference type="InterPro" id="IPR015890">
    <property type="entry name" value="Chorismate_C"/>
</dbReference>
<evidence type="ECO:0000313" key="7">
    <source>
        <dbReference type="EMBL" id="MCP2176627.1"/>
    </source>
</evidence>
<gene>
    <name evidence="7" type="ORF">LX13_002446</name>
</gene>
<evidence type="ECO:0000256" key="4">
    <source>
        <dbReference type="ARBA" id="ARBA00023235"/>
    </source>
</evidence>
<comment type="similarity">
    <text evidence="2">Belongs to the isochorismate synthase family.</text>
</comment>
<sequence>MACATLTVSTRRAIVGGIAVTVIAKPPGSVAGVSFHLSRPHGSVRAGVPVAQFSSASDAVDAIAAGRATGRRIAVVGALSFDAAAPDALVAVGALEHGGPSESGAEPLSVPVTLTASVPTPEVHRARVAAVIDRITAGEADKVVLARSIEMLAGTDVDIDAVVAALAAGNHEHNGFRVDLTPAGTGFVGHTLVGASPESLVRKTGDRVTCRPYAGSAPRSNDPDVDAARAAALLASAKDHYEHQIVVAYLTSVLAPLCTTLSVPEEPILLSTGEMWHLATPIEGVLRDPDATSLDLAMQLHPTPAICGTPTVAARTMILETEEPRGFYAGAVGWCDTDGDGEWMVSIRCAEVFEDRRTIRAWSGGGIVEQSDPAEELAETSAKFATVLRALGCPDLLT</sequence>
<dbReference type="InterPro" id="IPR004561">
    <property type="entry name" value="IsoChor_synthase"/>
</dbReference>
<proteinExistence type="inferred from homology"/>
<evidence type="ECO:0000256" key="2">
    <source>
        <dbReference type="ARBA" id="ARBA00005297"/>
    </source>
</evidence>
<comment type="catalytic activity">
    <reaction evidence="1">
        <text>chorismate = isochorismate</text>
        <dbReference type="Rhea" id="RHEA:18985"/>
        <dbReference type="ChEBI" id="CHEBI:29748"/>
        <dbReference type="ChEBI" id="CHEBI:29780"/>
        <dbReference type="EC" id="5.4.4.2"/>
    </reaction>
</comment>
<organism evidence="7 8">
    <name type="scientific">Williamsia maris</name>
    <dbReference type="NCBI Taxonomy" id="72806"/>
    <lineage>
        <taxon>Bacteria</taxon>
        <taxon>Bacillati</taxon>
        <taxon>Actinomycetota</taxon>
        <taxon>Actinomycetes</taxon>
        <taxon>Mycobacteriales</taxon>
        <taxon>Nocardiaceae</taxon>
        <taxon>Williamsia</taxon>
    </lineage>
</organism>
<protein>
    <recommendedName>
        <fullName evidence="3">isochorismate synthase</fullName>
        <ecNumber evidence="3">5.4.4.2</ecNumber>
    </recommendedName>
    <alternativeName>
        <fullName evidence="5">Isochorismate mutase</fullName>
    </alternativeName>
</protein>
<evidence type="ECO:0000256" key="5">
    <source>
        <dbReference type="ARBA" id="ARBA00041564"/>
    </source>
</evidence>
<dbReference type="Gene3D" id="3.60.120.10">
    <property type="entry name" value="Anthranilate synthase"/>
    <property type="match status" value="1"/>
</dbReference>
<evidence type="ECO:0000256" key="3">
    <source>
        <dbReference type="ARBA" id="ARBA00012824"/>
    </source>
</evidence>
<name>A0ABT1HFD4_9NOCA</name>
<accession>A0ABT1HFD4</accession>
<comment type="caution">
    <text evidence="7">The sequence shown here is derived from an EMBL/GenBank/DDBJ whole genome shotgun (WGS) entry which is preliminary data.</text>
</comment>